<keyword evidence="4" id="KW-1185">Reference proteome</keyword>
<protein>
    <recommendedName>
        <fullName evidence="2">Pyruvate/ketoisovalerate oxidoreductase catalytic domain-containing protein</fullName>
    </recommendedName>
</protein>
<dbReference type="InterPro" id="IPR002869">
    <property type="entry name" value="Pyrv_flavodox_OxRed_cen"/>
</dbReference>
<dbReference type="InterPro" id="IPR019752">
    <property type="entry name" value="Pyrv/ketoisovalerate_OxRed_cat"/>
</dbReference>
<name>A0ABZ3ISQ3_9FIRM</name>
<gene>
    <name evidence="3" type="ORF">SPSIL_046370</name>
</gene>
<dbReference type="Proteomes" id="UP000216752">
    <property type="component" value="Chromosome"/>
</dbReference>
<feature type="domain" description="Pyruvate/ketoisovalerate oxidoreductase catalytic" evidence="2">
    <location>
        <begin position="12"/>
        <end position="171"/>
    </location>
</feature>
<dbReference type="Gene3D" id="3.40.920.10">
    <property type="entry name" value="Pyruvate-ferredoxin oxidoreductase, PFOR, domain III"/>
    <property type="match status" value="1"/>
</dbReference>
<keyword evidence="1" id="KW-0560">Oxidoreductase</keyword>
<organism evidence="3 4">
    <name type="scientific">Sporomusa silvacetica DSM 10669</name>
    <dbReference type="NCBI Taxonomy" id="1123289"/>
    <lineage>
        <taxon>Bacteria</taxon>
        <taxon>Bacillati</taxon>
        <taxon>Bacillota</taxon>
        <taxon>Negativicutes</taxon>
        <taxon>Selenomonadales</taxon>
        <taxon>Sporomusaceae</taxon>
        <taxon>Sporomusa</taxon>
    </lineage>
</organism>
<evidence type="ECO:0000259" key="2">
    <source>
        <dbReference type="Pfam" id="PF01558"/>
    </source>
</evidence>
<dbReference type="SUPFAM" id="SSF53323">
    <property type="entry name" value="Pyruvate-ferredoxin oxidoreductase, PFOR, domain III"/>
    <property type="match status" value="1"/>
</dbReference>
<proteinExistence type="predicted"/>
<evidence type="ECO:0000313" key="4">
    <source>
        <dbReference type="Proteomes" id="UP000216752"/>
    </source>
</evidence>
<sequence length="175" mass="19118">MKRTEILVSGFGGQGVVRLGQIFSTAAVYDGLFTTMLVSHGTETRGGYVRSQIVLSGSSIDSPVVETPDYFCAMSKSAYTKFAALVKQGTIIFDPGYIEPDPELGVQHMPLPARDIAVQELGRDIFANIIFLGMLGQYLKTAISKESLLKALEARVPKFVEENRKAFELGYTLSN</sequence>
<dbReference type="RefSeq" id="WP_094606470.1">
    <property type="nucleotide sequence ID" value="NZ_CP155573.1"/>
</dbReference>
<evidence type="ECO:0000256" key="1">
    <source>
        <dbReference type="ARBA" id="ARBA00023002"/>
    </source>
</evidence>
<dbReference type="PANTHER" id="PTHR42730:SF1">
    <property type="entry name" value="2-OXOGLUTARATE SYNTHASE SUBUNIT KORC"/>
    <property type="match status" value="1"/>
</dbReference>
<evidence type="ECO:0000313" key="3">
    <source>
        <dbReference type="EMBL" id="XFO68414.1"/>
    </source>
</evidence>
<reference evidence="3" key="1">
    <citation type="submission" date="2024-05" db="EMBL/GenBank/DDBJ databases">
        <title>Isolation and characterization of Sporomusa carbonis sp. nov., a carboxydotrophic hydrogenogen in the genus of Sporomusa isolated from a charcoal burning pile.</title>
        <authorList>
            <person name="Boeer T."/>
            <person name="Rosenbaum F."/>
            <person name="Eysell L."/>
            <person name="Mueller V."/>
            <person name="Daniel R."/>
            <person name="Poehlein A."/>
        </authorList>
    </citation>
    <scope>NUCLEOTIDE SEQUENCE [LARGE SCALE GENOMIC DNA]</scope>
    <source>
        <strain evidence="3">DSM 10669</strain>
    </source>
</reference>
<accession>A0ABZ3ISQ3</accession>
<dbReference type="Pfam" id="PF01558">
    <property type="entry name" value="POR"/>
    <property type="match status" value="1"/>
</dbReference>
<dbReference type="InterPro" id="IPR052554">
    <property type="entry name" value="2-oxoglutarate_synth_KorC"/>
</dbReference>
<dbReference type="PANTHER" id="PTHR42730">
    <property type="entry name" value="2-OXOGLUTARATE SYNTHASE SUBUNIT KORC"/>
    <property type="match status" value="1"/>
</dbReference>
<dbReference type="EMBL" id="CP155573">
    <property type="protein sequence ID" value="XFO68414.1"/>
    <property type="molecule type" value="Genomic_DNA"/>
</dbReference>